<dbReference type="Proteomes" id="UP000561066">
    <property type="component" value="Unassembled WGS sequence"/>
</dbReference>
<dbReference type="EMBL" id="JABEQH010000011">
    <property type="protein sequence ID" value="MBB2176164.1"/>
    <property type="molecule type" value="Genomic_DNA"/>
</dbReference>
<accession>A0A7W4J7Q6</accession>
<sequence>MPKSTQSSRSGEEGFTLLELLVVIAILGLLIGLVAPAALRQLGGAKNSVARESIQRMGQILDLYRLDVGNYPSTEDGLKALVARPADAENWNGPYVKEGGEPQDPWHHPYLYRNPSERAGHEYDLCSAGANGGNADAAATRICNP</sequence>
<evidence type="ECO:0000256" key="8">
    <source>
        <dbReference type="ARBA" id="ARBA00022989"/>
    </source>
</evidence>
<evidence type="ECO:0000313" key="13">
    <source>
        <dbReference type="Proteomes" id="UP000561066"/>
    </source>
</evidence>
<evidence type="ECO:0000256" key="2">
    <source>
        <dbReference type="ARBA" id="ARBA00009984"/>
    </source>
</evidence>
<dbReference type="InterPro" id="IPR000983">
    <property type="entry name" value="Bac_GSPG_pilin"/>
</dbReference>
<evidence type="ECO:0000256" key="3">
    <source>
        <dbReference type="ARBA" id="ARBA00020042"/>
    </source>
</evidence>
<dbReference type="GO" id="GO:0015628">
    <property type="term" value="P:protein secretion by the type II secretion system"/>
    <property type="evidence" value="ECO:0007669"/>
    <property type="project" value="InterPro"/>
</dbReference>
<feature type="transmembrane region" description="Helical" evidence="10">
    <location>
        <begin position="20"/>
        <end position="39"/>
    </location>
</feature>
<protein>
    <recommendedName>
        <fullName evidence="3">Type II secretion system core protein G</fullName>
    </recommendedName>
</protein>
<dbReference type="InterPro" id="IPR045584">
    <property type="entry name" value="Pilin-like"/>
</dbReference>
<evidence type="ECO:0000256" key="7">
    <source>
        <dbReference type="ARBA" id="ARBA00022692"/>
    </source>
</evidence>
<dbReference type="Pfam" id="PF08334">
    <property type="entry name" value="T2SSG"/>
    <property type="match status" value="1"/>
</dbReference>
<dbReference type="NCBIfam" id="TIGR02532">
    <property type="entry name" value="IV_pilin_GFxxxE"/>
    <property type="match status" value="1"/>
</dbReference>
<keyword evidence="13" id="KW-1185">Reference proteome</keyword>
<comment type="caution">
    <text evidence="12">The sequence shown here is derived from an EMBL/GenBank/DDBJ whole genome shotgun (WGS) entry which is preliminary data.</text>
</comment>
<feature type="domain" description="Type II secretion system protein GspG C-terminal" evidence="11">
    <location>
        <begin position="39"/>
        <end position="137"/>
    </location>
</feature>
<dbReference type="InterPro" id="IPR010054">
    <property type="entry name" value="Type2_sec_GspG"/>
</dbReference>
<comment type="similarity">
    <text evidence="2">Belongs to the GSP G family.</text>
</comment>
<evidence type="ECO:0000256" key="5">
    <source>
        <dbReference type="ARBA" id="ARBA00022481"/>
    </source>
</evidence>
<evidence type="ECO:0000256" key="10">
    <source>
        <dbReference type="SAM" id="Phobius"/>
    </source>
</evidence>
<dbReference type="InterPro" id="IPR013545">
    <property type="entry name" value="T2SS_protein-GspG_C"/>
</dbReference>
<dbReference type="Pfam" id="PF07963">
    <property type="entry name" value="N_methyl"/>
    <property type="match status" value="1"/>
</dbReference>
<dbReference type="AlphaFoldDB" id="A0A7W4J7Q6"/>
<comment type="subcellular location">
    <subcellularLocation>
        <location evidence="1">Cell inner membrane</location>
        <topology evidence="1">Single-pass membrane protein</topology>
    </subcellularLocation>
</comment>
<reference evidence="12 13" key="1">
    <citation type="submission" date="2020-04" db="EMBL/GenBank/DDBJ databases">
        <title>Description of novel Gluconacetobacter.</title>
        <authorList>
            <person name="Sombolestani A."/>
        </authorList>
    </citation>
    <scope>NUCLEOTIDE SEQUENCE [LARGE SCALE GENOMIC DNA]</scope>
    <source>
        <strain evidence="12 13">LMG 21312</strain>
    </source>
</reference>
<keyword evidence="5" id="KW-0488">Methylation</keyword>
<dbReference type="GO" id="GO:0005886">
    <property type="term" value="C:plasma membrane"/>
    <property type="evidence" value="ECO:0007669"/>
    <property type="project" value="UniProtKB-SubCell"/>
</dbReference>
<dbReference type="NCBIfam" id="TIGR01710">
    <property type="entry name" value="typeII_sec_gspG"/>
    <property type="match status" value="1"/>
</dbReference>
<keyword evidence="6" id="KW-0997">Cell inner membrane</keyword>
<evidence type="ECO:0000256" key="6">
    <source>
        <dbReference type="ARBA" id="ARBA00022519"/>
    </source>
</evidence>
<proteinExistence type="inferred from homology"/>
<gene>
    <name evidence="12" type="primary">gspG</name>
    <name evidence="12" type="ORF">HLH21_09505</name>
</gene>
<dbReference type="PANTHER" id="PTHR30093">
    <property type="entry name" value="GENERAL SECRETION PATHWAY PROTEIN G"/>
    <property type="match status" value="1"/>
</dbReference>
<evidence type="ECO:0000256" key="9">
    <source>
        <dbReference type="ARBA" id="ARBA00023136"/>
    </source>
</evidence>
<keyword evidence="9 10" id="KW-0472">Membrane</keyword>
<dbReference type="InterPro" id="IPR012902">
    <property type="entry name" value="N_methyl_site"/>
</dbReference>
<dbReference type="PROSITE" id="PS00409">
    <property type="entry name" value="PROKAR_NTER_METHYL"/>
    <property type="match status" value="1"/>
</dbReference>
<organism evidence="12 13">
    <name type="scientific">Gluconacetobacter johannae</name>
    <dbReference type="NCBI Taxonomy" id="112140"/>
    <lineage>
        <taxon>Bacteria</taxon>
        <taxon>Pseudomonadati</taxon>
        <taxon>Pseudomonadota</taxon>
        <taxon>Alphaproteobacteria</taxon>
        <taxon>Acetobacterales</taxon>
        <taxon>Acetobacteraceae</taxon>
        <taxon>Gluconacetobacter</taxon>
    </lineage>
</organism>
<evidence type="ECO:0000259" key="11">
    <source>
        <dbReference type="Pfam" id="PF08334"/>
    </source>
</evidence>
<dbReference type="GO" id="GO:0015627">
    <property type="term" value="C:type II protein secretion system complex"/>
    <property type="evidence" value="ECO:0007669"/>
    <property type="project" value="InterPro"/>
</dbReference>
<keyword evidence="8 10" id="KW-1133">Transmembrane helix</keyword>
<dbReference type="PRINTS" id="PR00813">
    <property type="entry name" value="BCTERIALGSPG"/>
</dbReference>
<dbReference type="RefSeq" id="WP_182943516.1">
    <property type="nucleotide sequence ID" value="NZ_JABEQH010000011.1"/>
</dbReference>
<dbReference type="PANTHER" id="PTHR30093:SF44">
    <property type="entry name" value="TYPE II SECRETION SYSTEM CORE PROTEIN G"/>
    <property type="match status" value="1"/>
</dbReference>
<dbReference type="Gene3D" id="3.30.700.10">
    <property type="entry name" value="Glycoprotein, Type 4 Pilin"/>
    <property type="match status" value="1"/>
</dbReference>
<evidence type="ECO:0000313" key="12">
    <source>
        <dbReference type="EMBL" id="MBB2176164.1"/>
    </source>
</evidence>
<keyword evidence="7 10" id="KW-0812">Transmembrane</keyword>
<name>A0A7W4J7Q6_9PROT</name>
<evidence type="ECO:0000256" key="4">
    <source>
        <dbReference type="ARBA" id="ARBA00022475"/>
    </source>
</evidence>
<keyword evidence="4" id="KW-1003">Cell membrane</keyword>
<evidence type="ECO:0000256" key="1">
    <source>
        <dbReference type="ARBA" id="ARBA00004377"/>
    </source>
</evidence>
<dbReference type="SUPFAM" id="SSF54523">
    <property type="entry name" value="Pili subunits"/>
    <property type="match status" value="1"/>
</dbReference>